<accession>A0A5D0ML26</accession>
<dbReference type="GO" id="GO:0016740">
    <property type="term" value="F:transferase activity"/>
    <property type="evidence" value="ECO:0007669"/>
    <property type="project" value="UniProtKB-KW"/>
</dbReference>
<evidence type="ECO:0000313" key="3">
    <source>
        <dbReference type="Proteomes" id="UP000324143"/>
    </source>
</evidence>
<feature type="domain" description="Polysaccharide pyruvyl transferase" evidence="1">
    <location>
        <begin position="13"/>
        <end position="329"/>
    </location>
</feature>
<dbReference type="PANTHER" id="PTHR36836">
    <property type="entry name" value="COLANIC ACID BIOSYNTHESIS PROTEIN WCAK"/>
    <property type="match status" value="1"/>
</dbReference>
<dbReference type="Pfam" id="PF04230">
    <property type="entry name" value="PS_pyruv_trans"/>
    <property type="match status" value="1"/>
</dbReference>
<evidence type="ECO:0000259" key="1">
    <source>
        <dbReference type="Pfam" id="PF04230"/>
    </source>
</evidence>
<dbReference type="PANTHER" id="PTHR36836:SF1">
    <property type="entry name" value="COLANIC ACID BIOSYNTHESIS PROTEIN WCAK"/>
    <property type="match status" value="1"/>
</dbReference>
<gene>
    <name evidence="2" type="ORF">FXF47_00040</name>
</gene>
<organism evidence="2 3">
    <name type="scientific">Candidatus Mcinerneyibacterium aminivorans</name>
    <dbReference type="NCBI Taxonomy" id="2703815"/>
    <lineage>
        <taxon>Bacteria</taxon>
        <taxon>Candidatus Macinerneyibacteriota</taxon>
        <taxon>Candidatus Mcinerneyibacteria</taxon>
        <taxon>Candidatus Mcinerneyibacteriales</taxon>
        <taxon>Candidatus Mcinerneyibacteriaceae</taxon>
        <taxon>Candidatus Mcinerneyibacterium</taxon>
    </lineage>
</organism>
<keyword evidence="2" id="KW-0808">Transferase</keyword>
<keyword evidence="3" id="KW-1185">Reference proteome</keyword>
<sequence length="393" mass="46409">MNNIVITGANFANKGAEAMLYTVVDQMKKKYPTADIFLLDLFPSLSEEEKKKYSFNIVDMGMRSLFRISNWIGKYIIEPDDRFNNEDVINEIMGNADLLVDISGYGINSQSSYFRHPLSYLAQIKLGKKYNVPIYILPQSLGPFDFSTKHKIVLYPLMQWYLKYPEKIFAREIDGVKALEKFTQKNVLQSYDVVLQTQKYDINNIFKEEYTLKADYNFVDNVVGIIPNNNLFKFSKKKKIYETYYNLIEELLEKDKEVYIIRHSNGDFDFCKKIKKEFKNNKSVVLYNDDYYPFQLEELISQLDYLVTSRYHGLVHGYKNKKPCLVIGWAIKYKRLMEKFNQGEFCFDCRDGLSQDEIVQKLDELNSKHKQYSKSIGEKIEKIKENNIFDKYF</sequence>
<dbReference type="EMBL" id="VSIX01000002">
    <property type="protein sequence ID" value="TYB32241.1"/>
    <property type="molecule type" value="Genomic_DNA"/>
</dbReference>
<dbReference type="Proteomes" id="UP000324143">
    <property type="component" value="Unassembled WGS sequence"/>
</dbReference>
<proteinExistence type="predicted"/>
<evidence type="ECO:0000313" key="2">
    <source>
        <dbReference type="EMBL" id="TYB32241.1"/>
    </source>
</evidence>
<dbReference type="InterPro" id="IPR007345">
    <property type="entry name" value="Polysacch_pyruvyl_Trfase"/>
</dbReference>
<reference evidence="2" key="1">
    <citation type="submission" date="2019-08" db="EMBL/GenBank/DDBJ databases">
        <title>Genomic characterization of a novel candidate phylum (ARYD3) from a high temperature, high salinity tertiary oil reservoir in north central Oklahoma, USA.</title>
        <authorList>
            <person name="Youssef N.H."/>
            <person name="Yadav A."/>
            <person name="Elshahed M.S."/>
        </authorList>
    </citation>
    <scope>NUCLEOTIDE SEQUENCE [LARGE SCALE GENOMIC DNA]</scope>
    <source>
        <strain evidence="2">ARYD3</strain>
    </source>
</reference>
<name>A0A5D0ML26_9BACT</name>
<comment type="caution">
    <text evidence="2">The sequence shown here is derived from an EMBL/GenBank/DDBJ whole genome shotgun (WGS) entry which is preliminary data.</text>
</comment>
<dbReference type="AlphaFoldDB" id="A0A5D0ML26"/>
<protein>
    <submittedName>
        <fullName evidence="2">Polysaccharide pyruvyl transferase family protein</fullName>
    </submittedName>
</protein>